<gene>
    <name evidence="2" type="ORF">B9650_00695</name>
    <name evidence="1" type="ORF">B9R89_00725</name>
</gene>
<dbReference type="AlphaFoldDB" id="A0A632EGY9"/>
<dbReference type="RefSeq" id="WP_076937893.1">
    <property type="nucleotide sequence ID" value="NZ_MZDP01000052.1"/>
</dbReference>
<organism evidence="2">
    <name type="scientific">Salmonella newport</name>
    <dbReference type="NCBI Taxonomy" id="108619"/>
    <lineage>
        <taxon>Bacteria</taxon>
        <taxon>Pseudomonadati</taxon>
        <taxon>Pseudomonadota</taxon>
        <taxon>Gammaproteobacteria</taxon>
        <taxon>Enterobacterales</taxon>
        <taxon>Enterobacteriaceae</taxon>
        <taxon>Salmonella</taxon>
    </lineage>
</organism>
<dbReference type="EMBL" id="AAMFOV010000001">
    <property type="protein sequence ID" value="EDG8635323.1"/>
    <property type="molecule type" value="Genomic_DNA"/>
</dbReference>
<dbReference type="Pfam" id="PF10765">
    <property type="entry name" value="Phage_P22_NinX"/>
    <property type="match status" value="1"/>
</dbReference>
<reference evidence="2" key="1">
    <citation type="submission" date="2018-07" db="EMBL/GenBank/DDBJ databases">
        <authorList>
            <consortium name="PulseNet: The National Subtyping Network for Foodborne Disease Surveillance"/>
            <person name="Tarr C.L."/>
            <person name="Trees E."/>
            <person name="Katz L.S."/>
            <person name="Carleton-Romer H.A."/>
            <person name="Stroika S."/>
            <person name="Kucerova Z."/>
            <person name="Roache K.F."/>
            <person name="Sabol A.L."/>
            <person name="Besser J."/>
            <person name="Gerner-Smidt P."/>
        </authorList>
    </citation>
    <scope>NUCLEOTIDE SEQUENCE</scope>
    <source>
        <strain evidence="1">PNUSAS011093</strain>
        <strain evidence="2">PNUSAS012393</strain>
    </source>
</reference>
<dbReference type="InterPro" id="IPR019701">
    <property type="entry name" value="Phage_P22_NinX"/>
</dbReference>
<dbReference type="EMBL" id="AAKRHF010000001">
    <property type="protein sequence ID" value="ECU8644246.1"/>
    <property type="molecule type" value="Genomic_DNA"/>
</dbReference>
<evidence type="ECO:0000313" key="1">
    <source>
        <dbReference type="EMBL" id="ECU8644246.1"/>
    </source>
</evidence>
<protein>
    <submittedName>
        <fullName evidence="2">DUF2591 domain-containing protein</fullName>
    </submittedName>
</protein>
<accession>A0A632EGY9</accession>
<comment type="caution">
    <text evidence="2">The sequence shown here is derived from an EMBL/GenBank/DDBJ whole genome shotgun (WGS) entry which is preliminary data.</text>
</comment>
<name>A0A632EGY9_SALNE</name>
<evidence type="ECO:0000313" key="2">
    <source>
        <dbReference type="EMBL" id="EDG8635323.1"/>
    </source>
</evidence>
<sequence length="136" mass="15404">MTMDYSQLSDFEINKRVCEALDMEEHFFIPDDEADFDSEIPTDERGPIWQTQKRDINGFRASNGNCFNPCNNPEYAWPIITENNISIILDNPSMPCATDNARDLFDDAGPNVGVAYDNPLRAAMIVFLMMQDANNA</sequence>
<proteinExistence type="predicted"/>